<reference evidence="2 3" key="1">
    <citation type="submission" date="2023-06" db="EMBL/GenBank/DDBJ databases">
        <title>Microbacterium sp. nov., isolated from a waste landfill.</title>
        <authorList>
            <person name="Wen W."/>
        </authorList>
    </citation>
    <scope>NUCLEOTIDE SEQUENCE [LARGE SCALE GENOMIC DNA]</scope>
    <source>
        <strain evidence="2 3">ASV49</strain>
    </source>
</reference>
<dbReference type="EMBL" id="JASXSZ010000002">
    <property type="protein sequence ID" value="MDL9979025.1"/>
    <property type="molecule type" value="Genomic_DNA"/>
</dbReference>
<keyword evidence="1" id="KW-0812">Transmembrane</keyword>
<dbReference type="RefSeq" id="WP_286287901.1">
    <property type="nucleotide sequence ID" value="NZ_JASXSZ010000002.1"/>
</dbReference>
<accession>A0ABT7MX57</accession>
<evidence type="ECO:0000313" key="3">
    <source>
        <dbReference type="Proteomes" id="UP001235064"/>
    </source>
</evidence>
<organism evidence="2 3">
    <name type="scientific">Microbacterium candidum</name>
    <dbReference type="NCBI Taxonomy" id="3041922"/>
    <lineage>
        <taxon>Bacteria</taxon>
        <taxon>Bacillati</taxon>
        <taxon>Actinomycetota</taxon>
        <taxon>Actinomycetes</taxon>
        <taxon>Micrococcales</taxon>
        <taxon>Microbacteriaceae</taxon>
        <taxon>Microbacterium</taxon>
    </lineage>
</organism>
<protein>
    <submittedName>
        <fullName evidence="2">Uncharacterized protein</fullName>
    </submittedName>
</protein>
<name>A0ABT7MX57_9MICO</name>
<sequence>MDVAQSTIVPNIVIGSVIAVAGVIIYLLRVPLHKRTAAFERRMFGDRVVDTAERLQSPYWVGFVGLAGIGLGIVMIVYGIVGIVQGSA</sequence>
<keyword evidence="3" id="KW-1185">Reference proteome</keyword>
<feature type="transmembrane region" description="Helical" evidence="1">
    <location>
        <begin position="59"/>
        <end position="84"/>
    </location>
</feature>
<comment type="caution">
    <text evidence="2">The sequence shown here is derived from an EMBL/GenBank/DDBJ whole genome shotgun (WGS) entry which is preliminary data.</text>
</comment>
<gene>
    <name evidence="2" type="ORF">QSV35_06750</name>
</gene>
<dbReference type="Proteomes" id="UP001235064">
    <property type="component" value="Unassembled WGS sequence"/>
</dbReference>
<keyword evidence="1" id="KW-1133">Transmembrane helix</keyword>
<proteinExistence type="predicted"/>
<evidence type="ECO:0000256" key="1">
    <source>
        <dbReference type="SAM" id="Phobius"/>
    </source>
</evidence>
<evidence type="ECO:0000313" key="2">
    <source>
        <dbReference type="EMBL" id="MDL9979025.1"/>
    </source>
</evidence>
<keyword evidence="1" id="KW-0472">Membrane</keyword>
<feature type="transmembrane region" description="Helical" evidence="1">
    <location>
        <begin position="12"/>
        <end position="32"/>
    </location>
</feature>